<evidence type="ECO:0000256" key="2">
    <source>
        <dbReference type="ARBA" id="ARBA00008046"/>
    </source>
</evidence>
<dbReference type="Proteomes" id="UP001153737">
    <property type="component" value="Chromosome 10"/>
</dbReference>
<evidence type="ECO:0000313" key="9">
    <source>
        <dbReference type="EMBL" id="CAH1117984.1"/>
    </source>
</evidence>
<keyword evidence="10" id="KW-1185">Reference proteome</keyword>
<reference evidence="9" key="1">
    <citation type="submission" date="2022-01" db="EMBL/GenBank/DDBJ databases">
        <authorList>
            <person name="King R."/>
        </authorList>
    </citation>
    <scope>NUCLEOTIDE SEQUENCE</scope>
</reference>
<proteinExistence type="inferred from homology"/>
<evidence type="ECO:0000313" key="10">
    <source>
        <dbReference type="Proteomes" id="UP001153737"/>
    </source>
</evidence>
<evidence type="ECO:0000256" key="1">
    <source>
        <dbReference type="ARBA" id="ARBA00004173"/>
    </source>
</evidence>
<dbReference type="SMART" id="SM00916">
    <property type="entry name" value="L51_S25_CI-B8"/>
    <property type="match status" value="1"/>
</dbReference>
<comment type="subcellular location">
    <subcellularLocation>
        <location evidence="1">Mitochondrion</location>
    </subcellularLocation>
</comment>
<keyword evidence="4" id="KW-0496">Mitochondrion</keyword>
<dbReference type="Pfam" id="PF05047">
    <property type="entry name" value="L51_S25_CI-B8"/>
    <property type="match status" value="1"/>
</dbReference>
<reference evidence="9" key="2">
    <citation type="submission" date="2022-10" db="EMBL/GenBank/DDBJ databases">
        <authorList>
            <consortium name="ENA_rothamsted_submissions"/>
            <consortium name="culmorum"/>
            <person name="King R."/>
        </authorList>
    </citation>
    <scope>NUCLEOTIDE SEQUENCE</scope>
</reference>
<comment type="similarity">
    <text evidence="2">Belongs to the mitochondrion-specific ribosomal protein mS25 family.</text>
</comment>
<accession>A0A9P0GKN6</accession>
<dbReference type="Gene3D" id="3.40.30.10">
    <property type="entry name" value="Glutaredoxin"/>
    <property type="match status" value="1"/>
</dbReference>
<dbReference type="PANTHER" id="PTHR13274">
    <property type="entry name" value="MITOCHONDRIAL RIBOSOMAL PROTEIN S25"/>
    <property type="match status" value="1"/>
</dbReference>
<dbReference type="GO" id="GO:0005739">
    <property type="term" value="C:mitochondrion"/>
    <property type="evidence" value="ECO:0007669"/>
    <property type="project" value="UniProtKB-SubCell"/>
</dbReference>
<dbReference type="EMBL" id="OU896716">
    <property type="protein sequence ID" value="CAH1117984.1"/>
    <property type="molecule type" value="Genomic_DNA"/>
</dbReference>
<name>A0A9P0GKN6_PHACE</name>
<dbReference type="InterPro" id="IPR007741">
    <property type="entry name" value="Ribosomal_mL43/mS25/NADH_DH"/>
</dbReference>
<protein>
    <recommendedName>
        <fullName evidence="6">Small ribosomal subunit protein mS25</fullName>
    </recommendedName>
    <alternativeName>
        <fullName evidence="7">28S ribosomal protein S25, mitochondrial</fullName>
    </alternativeName>
</protein>
<dbReference type="GO" id="GO:1990904">
    <property type="term" value="C:ribonucleoprotein complex"/>
    <property type="evidence" value="ECO:0007669"/>
    <property type="project" value="UniProtKB-KW"/>
</dbReference>
<organism evidence="9 10">
    <name type="scientific">Phaedon cochleariae</name>
    <name type="common">Mustard beetle</name>
    <dbReference type="NCBI Taxonomy" id="80249"/>
    <lineage>
        <taxon>Eukaryota</taxon>
        <taxon>Metazoa</taxon>
        <taxon>Ecdysozoa</taxon>
        <taxon>Arthropoda</taxon>
        <taxon>Hexapoda</taxon>
        <taxon>Insecta</taxon>
        <taxon>Pterygota</taxon>
        <taxon>Neoptera</taxon>
        <taxon>Endopterygota</taxon>
        <taxon>Coleoptera</taxon>
        <taxon>Polyphaga</taxon>
        <taxon>Cucujiformia</taxon>
        <taxon>Chrysomeloidea</taxon>
        <taxon>Chrysomelidae</taxon>
        <taxon>Chrysomelinae</taxon>
        <taxon>Chrysomelini</taxon>
        <taxon>Phaedon</taxon>
    </lineage>
</organism>
<feature type="domain" description="Ribosomal protein/NADH dehydrogenase" evidence="8">
    <location>
        <begin position="37"/>
        <end position="110"/>
    </location>
</feature>
<dbReference type="AlphaFoldDB" id="A0A9P0GKN6"/>
<sequence length="169" mass="19467">MPFMKGPSPIRRTIKYLEAGKLVLKDQIKIMTINYNIAGKPHQGTKDFVFWFLPRVQYKNPHVQIATLKNMTPTPFIRCFYETGDEMLIDTFDRTKEEIHDHLITVVGKTKSVLKAEAIAKEKKDNPANFGTGCERHCMCEIPGQVPCPGTCPLPKHWRGKYKYKKVEE</sequence>
<evidence type="ECO:0000256" key="5">
    <source>
        <dbReference type="ARBA" id="ARBA00023274"/>
    </source>
</evidence>
<evidence type="ECO:0000256" key="3">
    <source>
        <dbReference type="ARBA" id="ARBA00022980"/>
    </source>
</evidence>
<dbReference type="InterPro" id="IPR040049">
    <property type="entry name" value="Ribosomal_mS25/mL61"/>
</dbReference>
<evidence type="ECO:0000256" key="4">
    <source>
        <dbReference type="ARBA" id="ARBA00023128"/>
    </source>
</evidence>
<keyword evidence="5" id="KW-0687">Ribonucleoprotein</keyword>
<dbReference type="GO" id="GO:0003735">
    <property type="term" value="F:structural constituent of ribosome"/>
    <property type="evidence" value="ECO:0007669"/>
    <property type="project" value="InterPro"/>
</dbReference>
<dbReference type="PANTHER" id="PTHR13274:SF2">
    <property type="entry name" value="SMALL RIBOSOMAL SUBUNIT PROTEIN MS25"/>
    <property type="match status" value="1"/>
</dbReference>
<keyword evidence="3" id="KW-0689">Ribosomal protein</keyword>
<evidence type="ECO:0000256" key="7">
    <source>
        <dbReference type="ARBA" id="ARBA00035369"/>
    </source>
</evidence>
<evidence type="ECO:0000259" key="8">
    <source>
        <dbReference type="SMART" id="SM00916"/>
    </source>
</evidence>
<evidence type="ECO:0000256" key="6">
    <source>
        <dbReference type="ARBA" id="ARBA00035139"/>
    </source>
</evidence>
<dbReference type="OrthoDB" id="5919182at2759"/>
<dbReference type="SUPFAM" id="SSF52833">
    <property type="entry name" value="Thioredoxin-like"/>
    <property type="match status" value="1"/>
</dbReference>
<dbReference type="InterPro" id="IPR036249">
    <property type="entry name" value="Thioredoxin-like_sf"/>
</dbReference>
<dbReference type="GO" id="GO:0005840">
    <property type="term" value="C:ribosome"/>
    <property type="evidence" value="ECO:0007669"/>
    <property type="project" value="UniProtKB-KW"/>
</dbReference>
<gene>
    <name evidence="9" type="ORF">PHAECO_LOCUS2097</name>
</gene>